<evidence type="ECO:0000256" key="3">
    <source>
        <dbReference type="ARBA" id="ARBA00022989"/>
    </source>
</evidence>
<keyword evidence="2 6" id="KW-0812">Transmembrane</keyword>
<dbReference type="GO" id="GO:0016020">
    <property type="term" value="C:membrane"/>
    <property type="evidence" value="ECO:0007669"/>
    <property type="project" value="UniProtKB-SubCell"/>
</dbReference>
<organism evidence="7 8">
    <name type="scientific">Papiliotrema laurentii</name>
    <name type="common">Cryptococcus laurentii</name>
    <dbReference type="NCBI Taxonomy" id="5418"/>
    <lineage>
        <taxon>Eukaryota</taxon>
        <taxon>Fungi</taxon>
        <taxon>Dikarya</taxon>
        <taxon>Basidiomycota</taxon>
        <taxon>Agaricomycotina</taxon>
        <taxon>Tremellomycetes</taxon>
        <taxon>Tremellales</taxon>
        <taxon>Rhynchogastremaceae</taxon>
        <taxon>Papiliotrema</taxon>
    </lineage>
</organism>
<feature type="transmembrane region" description="Helical" evidence="6">
    <location>
        <begin position="205"/>
        <end position="231"/>
    </location>
</feature>
<proteinExistence type="predicted"/>
<evidence type="ECO:0000313" key="8">
    <source>
        <dbReference type="Proteomes" id="UP001182556"/>
    </source>
</evidence>
<feature type="transmembrane region" description="Helical" evidence="6">
    <location>
        <begin position="345"/>
        <end position="366"/>
    </location>
</feature>
<feature type="transmembrane region" description="Helical" evidence="6">
    <location>
        <begin position="168"/>
        <end position="193"/>
    </location>
</feature>
<dbReference type="Proteomes" id="UP001182556">
    <property type="component" value="Unassembled WGS sequence"/>
</dbReference>
<feature type="region of interest" description="Disordered" evidence="5">
    <location>
        <begin position="367"/>
        <end position="397"/>
    </location>
</feature>
<dbReference type="Pfam" id="PF04479">
    <property type="entry name" value="RTA1"/>
    <property type="match status" value="1"/>
</dbReference>
<reference evidence="7" key="1">
    <citation type="submission" date="2023-02" db="EMBL/GenBank/DDBJ databases">
        <title>Identification and recombinant expression of a fungal hydrolase from Papiliotrema laurentii that hydrolyzes apple cutin and clears colloidal polyester polyurethane.</title>
        <authorList>
            <consortium name="DOE Joint Genome Institute"/>
            <person name="Roman V.A."/>
            <person name="Bojanowski C."/>
            <person name="Crable B.R."/>
            <person name="Wagner D.N."/>
            <person name="Hung C.S."/>
            <person name="Nadeau L.J."/>
            <person name="Schratz L."/>
            <person name="Haridas S."/>
            <person name="Pangilinan J."/>
            <person name="Lipzen A."/>
            <person name="Na H."/>
            <person name="Yan M."/>
            <person name="Ng V."/>
            <person name="Grigoriev I.V."/>
            <person name="Spatafora J.W."/>
            <person name="Barlow D."/>
            <person name="Biffinger J."/>
            <person name="Kelley-Loughnane N."/>
            <person name="Varaljay V.A."/>
            <person name="Crookes-Goodson W.J."/>
        </authorList>
    </citation>
    <scope>NUCLEOTIDE SEQUENCE</scope>
    <source>
        <strain evidence="7">5307AH</strain>
    </source>
</reference>
<evidence type="ECO:0000256" key="5">
    <source>
        <dbReference type="SAM" id="MobiDB-lite"/>
    </source>
</evidence>
<dbReference type="AlphaFoldDB" id="A0AAD9FPK2"/>
<keyword evidence="8" id="KW-1185">Reference proteome</keyword>
<sequence>MLYIYQTNNPMSLKYRRFHQLTLPARSNCLGGYTDSPSSSTQTDRAPLPLRTFPLTRTEPTPVASHFASHMSSFDYNGPINPNPGPDEASIIIYGYIPTLSFALVAAITFGILLLAQTYYAIRWKGLYRTFHILLVVGLLSETGGYAVRAWSHYRPFVVNGFVASWTMIVIAPVFFTAAIDFTLNILVSAFPGSRSILLLTPKQVLMIFIGTDVISILVQAAGAALVGISASAEYSNERDSPISYDNANNIMIAGLALQVASWTIFLAFLLVAMYRAFTYPQFRSTTARQDALGEAKMWRRMKMMLWVIFASTMLILMRACYRLAETIMGFLNGPASSEPLFAVFEYLAVFLAVACWTLFPPASFAKHDSNSATRRKGRKGRMEERKASQESNAPMV</sequence>
<name>A0AAD9FPK2_PAPLA</name>
<keyword evidence="3 6" id="KW-1133">Transmembrane helix</keyword>
<gene>
    <name evidence="7" type="ORF">DB88DRAFT_492970</name>
</gene>
<feature type="transmembrane region" description="Helical" evidence="6">
    <location>
        <begin position="91"/>
        <end position="115"/>
    </location>
</feature>
<feature type="transmembrane region" description="Helical" evidence="6">
    <location>
        <begin position="127"/>
        <end position="148"/>
    </location>
</feature>
<evidence type="ECO:0000256" key="2">
    <source>
        <dbReference type="ARBA" id="ARBA00022692"/>
    </source>
</evidence>
<evidence type="ECO:0000256" key="4">
    <source>
        <dbReference type="ARBA" id="ARBA00023136"/>
    </source>
</evidence>
<dbReference type="PANTHER" id="PTHR31465:SF1">
    <property type="entry name" value="PROTEIN RTA1-RELATED"/>
    <property type="match status" value="1"/>
</dbReference>
<keyword evidence="4 6" id="KW-0472">Membrane</keyword>
<evidence type="ECO:0000256" key="1">
    <source>
        <dbReference type="ARBA" id="ARBA00004141"/>
    </source>
</evidence>
<protein>
    <submittedName>
        <fullName evidence="7">RTA1 like protein-domain-containing protein</fullName>
    </submittedName>
</protein>
<feature type="transmembrane region" description="Helical" evidence="6">
    <location>
        <begin position="304"/>
        <end position="325"/>
    </location>
</feature>
<evidence type="ECO:0000256" key="6">
    <source>
        <dbReference type="SAM" id="Phobius"/>
    </source>
</evidence>
<comment type="caution">
    <text evidence="7">The sequence shown here is derived from an EMBL/GenBank/DDBJ whole genome shotgun (WGS) entry which is preliminary data.</text>
</comment>
<dbReference type="PANTHER" id="PTHR31465">
    <property type="entry name" value="PROTEIN RTA1-RELATED"/>
    <property type="match status" value="1"/>
</dbReference>
<comment type="subcellular location">
    <subcellularLocation>
        <location evidence="1">Membrane</location>
        <topology evidence="1">Multi-pass membrane protein</topology>
    </subcellularLocation>
</comment>
<evidence type="ECO:0000313" key="7">
    <source>
        <dbReference type="EMBL" id="KAK1922858.1"/>
    </source>
</evidence>
<dbReference type="InterPro" id="IPR007568">
    <property type="entry name" value="RTA1"/>
</dbReference>
<accession>A0AAD9FPK2</accession>
<dbReference type="EMBL" id="JAODAN010000007">
    <property type="protein sequence ID" value="KAK1922858.1"/>
    <property type="molecule type" value="Genomic_DNA"/>
</dbReference>
<feature type="transmembrane region" description="Helical" evidence="6">
    <location>
        <begin position="251"/>
        <end position="275"/>
    </location>
</feature>